<dbReference type="GO" id="GO:0061503">
    <property type="term" value="F:tRNA threonylcarbamoyladenosine dehydratase"/>
    <property type="evidence" value="ECO:0007669"/>
    <property type="project" value="TreeGrafter"/>
</dbReference>
<evidence type="ECO:0000313" key="3">
    <source>
        <dbReference type="EMBL" id="CAB4955801.1"/>
    </source>
</evidence>
<dbReference type="InterPro" id="IPR035985">
    <property type="entry name" value="Ubiquitin-activating_enz"/>
</dbReference>
<dbReference type="InterPro" id="IPR045886">
    <property type="entry name" value="ThiF/MoeB/HesA"/>
</dbReference>
<dbReference type="AlphaFoldDB" id="A0A6J7KJY3"/>
<gene>
    <name evidence="3" type="ORF">UFOPK3564_03753</name>
</gene>
<feature type="domain" description="Prokaryotic E2 family B" evidence="2">
    <location>
        <begin position="60"/>
        <end position="153"/>
    </location>
</feature>
<reference evidence="3" key="1">
    <citation type="submission" date="2020-05" db="EMBL/GenBank/DDBJ databases">
        <authorList>
            <person name="Chiriac C."/>
            <person name="Salcher M."/>
            <person name="Ghai R."/>
            <person name="Kavagutti S V."/>
        </authorList>
    </citation>
    <scope>NUCLEOTIDE SEQUENCE</scope>
</reference>
<proteinExistence type="predicted"/>
<dbReference type="InterPro" id="IPR032701">
    <property type="entry name" value="Prok-E2_B_dom"/>
</dbReference>
<accession>A0A6J7KJY3</accession>
<dbReference type="CDD" id="cd01483">
    <property type="entry name" value="E1_enzyme_family"/>
    <property type="match status" value="1"/>
</dbReference>
<name>A0A6J7KJY3_9ZZZZ</name>
<organism evidence="3">
    <name type="scientific">freshwater metagenome</name>
    <dbReference type="NCBI Taxonomy" id="449393"/>
    <lineage>
        <taxon>unclassified sequences</taxon>
        <taxon>metagenomes</taxon>
        <taxon>ecological metagenomes</taxon>
    </lineage>
</organism>
<dbReference type="Gene3D" id="3.40.50.720">
    <property type="entry name" value="NAD(P)-binding Rossmann-like Domain"/>
    <property type="match status" value="1"/>
</dbReference>
<dbReference type="PANTHER" id="PTHR43267:SF3">
    <property type="entry name" value="THIF PROTEIN"/>
    <property type="match status" value="1"/>
</dbReference>
<protein>
    <submittedName>
        <fullName evidence="3">Unannotated protein</fullName>
    </submittedName>
</protein>
<dbReference type="GO" id="GO:0008641">
    <property type="term" value="F:ubiquitin-like modifier activating enzyme activity"/>
    <property type="evidence" value="ECO:0007669"/>
    <property type="project" value="InterPro"/>
</dbReference>
<dbReference type="PANTHER" id="PTHR43267">
    <property type="entry name" value="TRNA THREONYLCARBAMOYLADENOSINE DEHYDRATASE"/>
    <property type="match status" value="1"/>
</dbReference>
<dbReference type="GO" id="GO:0061504">
    <property type="term" value="P:cyclic threonylcarbamoyladenosine biosynthetic process"/>
    <property type="evidence" value="ECO:0007669"/>
    <property type="project" value="TreeGrafter"/>
</dbReference>
<dbReference type="InterPro" id="IPR000594">
    <property type="entry name" value="ThiF_NAD_FAD-bd"/>
</dbReference>
<dbReference type="Pfam" id="PF00899">
    <property type="entry name" value="ThiF"/>
    <property type="match status" value="1"/>
</dbReference>
<evidence type="ECO:0000259" key="1">
    <source>
        <dbReference type="Pfam" id="PF00899"/>
    </source>
</evidence>
<dbReference type="Pfam" id="PF14461">
    <property type="entry name" value="Prok-E2_B"/>
    <property type="match status" value="1"/>
</dbReference>
<evidence type="ECO:0000259" key="2">
    <source>
        <dbReference type="Pfam" id="PF14461"/>
    </source>
</evidence>
<dbReference type="EMBL" id="CAFBMK010000399">
    <property type="protein sequence ID" value="CAB4955801.1"/>
    <property type="molecule type" value="Genomic_DNA"/>
</dbReference>
<feature type="domain" description="THIF-type NAD/FAD binding fold" evidence="1">
    <location>
        <begin position="347"/>
        <end position="501"/>
    </location>
</feature>
<sequence>MRDRLVAGRMPFAQAVGLVDDRLDAIAPGMVERLSAGLIAAAYPTRRFAAGWRVRLDCPDGETRRIDLLVTSRFPAGYPRTALVDRPAHLEWPHVERDGVLCLLPIGAEVDPDDPAEVAMNLFGRSARLLAELLEGGIVDRDFREEFLTYWFYASDGDAPVVRSLIRPGGPSRTVRIHRDDRGDVTVAENDQQLTNWYHNISGGIGAPRTRRGEPAAMIWLPEPLLPSSYPTTGADVRSIAEMVGGGALEVLTEVATGTKDEAIVLFGALGRGGPGLIAVTTRVANRPRGVRGGVEHPLTKGFRHRPLPSAVATERMFSVAPLVRATVQRADASWIHGRGADARTVELLRRRVVVVGCGSLGSSVAVRLAKAGIGRLDLVDHERLSWSNVGRHELGAEDVGRYKVEALAERIRRQLPHLEIHAHALDIHGFMLSREDVLDEADLIVCATGSWGAEAAVDAWRSSRAGIVPLVYGWLEDRALAAHAVTIADGACLRCGFDRTGTPAFSAIRWPRGRPVDEEPACGNHYQPYGAVELGHAVDLTSRAALDALLERPTAASHRAWLAPIRDVVGAGAEWSGQLRERAPASLSGATTIDLDWPVGCAACATTSRHAA</sequence>
<dbReference type="SUPFAM" id="SSF69572">
    <property type="entry name" value="Activating enzymes of the ubiquitin-like proteins"/>
    <property type="match status" value="1"/>
</dbReference>